<name>A0ACB8U8X9_9APHY</name>
<dbReference type="Proteomes" id="UP001055072">
    <property type="component" value="Unassembled WGS sequence"/>
</dbReference>
<evidence type="ECO:0000313" key="2">
    <source>
        <dbReference type="Proteomes" id="UP001055072"/>
    </source>
</evidence>
<comment type="caution">
    <text evidence="1">The sequence shown here is derived from an EMBL/GenBank/DDBJ whole genome shotgun (WGS) entry which is preliminary data.</text>
</comment>
<accession>A0ACB8U8X9</accession>
<proteinExistence type="predicted"/>
<gene>
    <name evidence="1" type="ORF">BDY19DRAFT_728920</name>
</gene>
<sequence>MSSSGSATLSIDFIIVGGGISGLSTAYTLCKAGHKVKVFEKMQGVGFPSSGIRVPPNMSKILKKWVGEEELYKTAVLNVATPCIDSEYALPLGCVRLCILLWRTNYVPCYTVNSGNRIGVIPWKPVVMAETGGDYLLMKHEDAYSIVHRLAISAGARIVSGVTVINVVPGSPKPSVILSTGETIYADVIIGADGWNSIVRQVVCGAEGENDHLPKGPAVYAGTVTAEQLKGDPALEHLMSSNEFVIGFGTGMAMCIFPVRANSELSVFLYLPDQYANTLPNNSGEPSDCWYNIVPASSIKVDGLAPCLVQRLVPKMCSVSRLRWRQPKQAKDWVDRSGRIALLGEAAHPFPTGTTYATAACLEDAVVLGTLFSQLSSPQQISTVLHAFHEIRETRCRNLVNTEITNATLTMLPPGPERDARDKALASANVGWDDESAARIEYDRLAEMFGYEAEDAAMQWWVDWGRYTQDELFAEPITPNTTLSVEKFSLDV</sequence>
<keyword evidence="2" id="KW-1185">Reference proteome</keyword>
<reference evidence="1" key="1">
    <citation type="journal article" date="2021" name="Environ. Microbiol.">
        <title>Gene family expansions and transcriptome signatures uncover fungal adaptations to wood decay.</title>
        <authorList>
            <person name="Hage H."/>
            <person name="Miyauchi S."/>
            <person name="Viragh M."/>
            <person name="Drula E."/>
            <person name="Min B."/>
            <person name="Chaduli D."/>
            <person name="Navarro D."/>
            <person name="Favel A."/>
            <person name="Norest M."/>
            <person name="Lesage-Meessen L."/>
            <person name="Balint B."/>
            <person name="Merenyi Z."/>
            <person name="de Eugenio L."/>
            <person name="Morin E."/>
            <person name="Martinez A.T."/>
            <person name="Baldrian P."/>
            <person name="Stursova M."/>
            <person name="Martinez M.J."/>
            <person name="Novotny C."/>
            <person name="Magnuson J.K."/>
            <person name="Spatafora J.W."/>
            <person name="Maurice S."/>
            <person name="Pangilinan J."/>
            <person name="Andreopoulos W."/>
            <person name="LaButti K."/>
            <person name="Hundley H."/>
            <person name="Na H."/>
            <person name="Kuo A."/>
            <person name="Barry K."/>
            <person name="Lipzen A."/>
            <person name="Henrissat B."/>
            <person name="Riley R."/>
            <person name="Ahrendt S."/>
            <person name="Nagy L.G."/>
            <person name="Grigoriev I.V."/>
            <person name="Martin F."/>
            <person name="Rosso M.N."/>
        </authorList>
    </citation>
    <scope>NUCLEOTIDE SEQUENCE</scope>
    <source>
        <strain evidence="1">CBS 384.51</strain>
    </source>
</reference>
<dbReference type="EMBL" id="MU274907">
    <property type="protein sequence ID" value="KAI0090695.1"/>
    <property type="molecule type" value="Genomic_DNA"/>
</dbReference>
<evidence type="ECO:0000313" key="1">
    <source>
        <dbReference type="EMBL" id="KAI0090695.1"/>
    </source>
</evidence>
<organism evidence="1 2">
    <name type="scientific">Irpex rosettiformis</name>
    <dbReference type="NCBI Taxonomy" id="378272"/>
    <lineage>
        <taxon>Eukaryota</taxon>
        <taxon>Fungi</taxon>
        <taxon>Dikarya</taxon>
        <taxon>Basidiomycota</taxon>
        <taxon>Agaricomycotina</taxon>
        <taxon>Agaricomycetes</taxon>
        <taxon>Polyporales</taxon>
        <taxon>Irpicaceae</taxon>
        <taxon>Irpex</taxon>
    </lineage>
</organism>
<protein>
    <submittedName>
        <fullName evidence="1">FAD/NAD-P-binding domain-containing protein</fullName>
    </submittedName>
</protein>